<proteinExistence type="predicted"/>
<reference evidence="1" key="1">
    <citation type="submission" date="2024-09" db="EMBL/GenBank/DDBJ databases">
        <title>Black Yeasts Isolated from many extreme environments.</title>
        <authorList>
            <person name="Coleine C."/>
            <person name="Stajich J.E."/>
            <person name="Selbmann L."/>
        </authorList>
    </citation>
    <scope>NUCLEOTIDE SEQUENCE</scope>
    <source>
        <strain evidence="1">CCFEE 5737</strain>
    </source>
</reference>
<evidence type="ECO:0000313" key="2">
    <source>
        <dbReference type="Proteomes" id="UP001186974"/>
    </source>
</evidence>
<keyword evidence="2" id="KW-1185">Reference proteome</keyword>
<protein>
    <submittedName>
        <fullName evidence="1">Uncharacterized protein</fullName>
    </submittedName>
</protein>
<evidence type="ECO:0000313" key="1">
    <source>
        <dbReference type="EMBL" id="KAK3079051.1"/>
    </source>
</evidence>
<feature type="non-terminal residue" evidence="1">
    <location>
        <position position="1"/>
    </location>
</feature>
<gene>
    <name evidence="1" type="ORF">LTS18_005873</name>
</gene>
<organism evidence="1 2">
    <name type="scientific">Coniosporium uncinatum</name>
    <dbReference type="NCBI Taxonomy" id="93489"/>
    <lineage>
        <taxon>Eukaryota</taxon>
        <taxon>Fungi</taxon>
        <taxon>Dikarya</taxon>
        <taxon>Ascomycota</taxon>
        <taxon>Pezizomycotina</taxon>
        <taxon>Dothideomycetes</taxon>
        <taxon>Dothideomycetes incertae sedis</taxon>
        <taxon>Coniosporium</taxon>
    </lineage>
</organism>
<name>A0ACC3DQN5_9PEZI</name>
<accession>A0ACC3DQN5</accession>
<dbReference type="EMBL" id="JAWDJW010001414">
    <property type="protein sequence ID" value="KAK3079051.1"/>
    <property type="molecule type" value="Genomic_DNA"/>
</dbReference>
<dbReference type="Proteomes" id="UP001186974">
    <property type="component" value="Unassembled WGS sequence"/>
</dbReference>
<sequence>HIVVTRPEDERDPEADADFDRELAKMMADSLDSRKSDRKAIFDVPLPMRRVHRSEAAAAADDSGNEAASTPAPSTTMKFSLLSKRGNKQQTRSIDLPSDSTFAVAMRNQQEAQRAEQQRMKRITLNMDFRDEDPADNGESKFSYYDQQQPNTSTNHRTRVNANYSNLLLERNPNIVVVSIVSGNPSPPKQQRQQRQQRQTPTKCNMML</sequence>
<comment type="caution">
    <text evidence="1">The sequence shown here is derived from an EMBL/GenBank/DDBJ whole genome shotgun (WGS) entry which is preliminary data.</text>
</comment>